<protein>
    <recommendedName>
        <fullName evidence="2">Isoprenyl transferase</fullName>
        <ecNumber evidence="2">2.5.1.-</ecNumber>
    </recommendedName>
</protein>
<evidence type="ECO:0000313" key="4">
    <source>
        <dbReference type="Proteomes" id="UP000539265"/>
    </source>
</evidence>
<feature type="binding site" evidence="2">
    <location>
        <position position="31"/>
    </location>
    <ligand>
        <name>substrate</name>
    </ligand>
</feature>
<feature type="binding site" evidence="2">
    <location>
        <begin position="71"/>
        <end position="73"/>
    </location>
    <ligand>
        <name>substrate</name>
    </ligand>
</feature>
<feature type="binding site" evidence="2">
    <location>
        <position position="39"/>
    </location>
    <ligand>
        <name>substrate</name>
    </ligand>
</feature>
<comment type="caution">
    <text evidence="3">The sequence shown here is derived from an EMBL/GenBank/DDBJ whole genome shotgun (WGS) entry which is preliminary data.</text>
</comment>
<keyword evidence="4" id="KW-1185">Reference proteome</keyword>
<reference evidence="3" key="1">
    <citation type="submission" date="2020-08" db="EMBL/GenBank/DDBJ databases">
        <title>Genomic Encyclopedia of Type Strains, Phase III (KMG-III): the genomes of soil and plant-associated and newly described type strains.</title>
        <authorList>
            <person name="Whitman W."/>
        </authorList>
    </citation>
    <scope>NUCLEOTIDE SEQUENCE [LARGE SCALE GENOMIC DNA]</scope>
    <source>
        <strain evidence="3">CECT 8628</strain>
    </source>
</reference>
<dbReference type="PANTHER" id="PTHR10291:SF0">
    <property type="entry name" value="DEHYDRODOLICHYL DIPHOSPHATE SYNTHASE 2"/>
    <property type="match status" value="1"/>
</dbReference>
<dbReference type="SUPFAM" id="SSF64005">
    <property type="entry name" value="Undecaprenyl diphosphate synthase"/>
    <property type="match status" value="1"/>
</dbReference>
<dbReference type="Gene3D" id="3.40.1180.10">
    <property type="entry name" value="Decaprenyl diphosphate synthase-like"/>
    <property type="match status" value="1"/>
</dbReference>
<dbReference type="Proteomes" id="UP000539265">
    <property type="component" value="Unassembled WGS sequence"/>
</dbReference>
<dbReference type="NCBIfam" id="TIGR00055">
    <property type="entry name" value="uppS"/>
    <property type="match status" value="1"/>
</dbReference>
<feature type="binding site" evidence="2">
    <location>
        <position position="194"/>
    </location>
    <ligand>
        <name>substrate</name>
    </ligand>
</feature>
<comment type="subunit">
    <text evidence="2">Homodimer.</text>
</comment>
<keyword evidence="2" id="KW-0479">Metal-binding</keyword>
<dbReference type="NCBIfam" id="NF011405">
    <property type="entry name" value="PRK14830.1"/>
    <property type="match status" value="1"/>
</dbReference>
<feature type="binding site" evidence="2">
    <location>
        <position position="43"/>
    </location>
    <ligand>
        <name>substrate</name>
    </ligand>
</feature>
<evidence type="ECO:0000256" key="2">
    <source>
        <dbReference type="HAMAP-Rule" id="MF_01139"/>
    </source>
</evidence>
<dbReference type="InterPro" id="IPR001441">
    <property type="entry name" value="UPP_synth-like"/>
</dbReference>
<dbReference type="EC" id="2.5.1.-" evidence="2"/>
<gene>
    <name evidence="3" type="ORF">FHS11_002003</name>
</gene>
<dbReference type="PANTHER" id="PTHR10291">
    <property type="entry name" value="DEHYDRODOLICHYL DIPHOSPHATE SYNTHASE FAMILY MEMBER"/>
    <property type="match status" value="1"/>
</dbReference>
<evidence type="ECO:0000313" key="3">
    <source>
        <dbReference type="EMBL" id="MBB3055585.1"/>
    </source>
</evidence>
<keyword evidence="1 2" id="KW-0808">Transferase</keyword>
<dbReference type="HAMAP" id="MF_01139">
    <property type="entry name" value="ISPT"/>
    <property type="match status" value="1"/>
</dbReference>
<dbReference type="CDD" id="cd00475">
    <property type="entry name" value="Cis_IPPS"/>
    <property type="match status" value="1"/>
</dbReference>
<comment type="cofactor">
    <cofactor evidence="2">
        <name>Mg(2+)</name>
        <dbReference type="ChEBI" id="CHEBI:18420"/>
    </cofactor>
    <text evidence="2">Binds 2 magnesium ions per subunit.</text>
</comment>
<evidence type="ECO:0000256" key="1">
    <source>
        <dbReference type="ARBA" id="ARBA00022679"/>
    </source>
</evidence>
<proteinExistence type="inferred from homology"/>
<dbReference type="Pfam" id="PF01255">
    <property type="entry name" value="Prenyltransf"/>
    <property type="match status" value="1"/>
</dbReference>
<name>A0A839SBQ8_9SPHI</name>
<feature type="binding site" evidence="2">
    <location>
        <position position="213"/>
    </location>
    <ligand>
        <name>Mg(2+)</name>
        <dbReference type="ChEBI" id="CHEBI:18420"/>
    </ligand>
</feature>
<dbReference type="GO" id="GO:0000287">
    <property type="term" value="F:magnesium ion binding"/>
    <property type="evidence" value="ECO:0007669"/>
    <property type="project" value="UniProtKB-UniRule"/>
</dbReference>
<dbReference type="FunFam" id="3.40.1180.10:FF:000001">
    <property type="entry name" value="(2E,6E)-farnesyl-diphosphate-specific ditrans,polycis-undecaprenyl-diphosphate synthase"/>
    <property type="match status" value="1"/>
</dbReference>
<feature type="binding site" evidence="2">
    <location>
        <begin position="200"/>
        <end position="202"/>
    </location>
    <ligand>
        <name>substrate</name>
    </ligand>
</feature>
<comment type="function">
    <text evidence="2">Catalyzes the condensation of isopentenyl diphosphate (IPP) with allylic pyrophosphates generating different type of terpenoids.</text>
</comment>
<dbReference type="AlphaFoldDB" id="A0A839SBQ8"/>
<dbReference type="InterPro" id="IPR018520">
    <property type="entry name" value="UPP_synth-like_CS"/>
</dbReference>
<dbReference type="PROSITE" id="PS01066">
    <property type="entry name" value="UPP_SYNTHASE"/>
    <property type="match status" value="1"/>
</dbReference>
<feature type="active site" evidence="2">
    <location>
        <position position="26"/>
    </location>
</feature>
<dbReference type="GO" id="GO:0045547">
    <property type="term" value="F:ditrans,polycis-polyprenyl diphosphate synthase [(2E,6E)-farnesyl diphosphate specific] activity"/>
    <property type="evidence" value="ECO:0007669"/>
    <property type="project" value="TreeGrafter"/>
</dbReference>
<feature type="binding site" evidence="2">
    <location>
        <begin position="27"/>
        <end position="30"/>
    </location>
    <ligand>
        <name>substrate</name>
    </ligand>
</feature>
<feature type="active site" description="Proton acceptor" evidence="2">
    <location>
        <position position="74"/>
    </location>
</feature>
<sequence length="251" mass="29090">MNVSIMGYKDQIDLSKLPRHIAIIMDGNGRWAKDKGKLRVFGHHSGVVSVRDIVEASVELGIEYLTLYTFSAENWNRPKLEIMAIMELLVSTIDKEINTFMKNNVRLNAIGDLEMLPEKCRVELTNAIKKTSVNTGLVLTLALSYSSRREILRAVRSIAEQVKAGELRSEDINEEIFENNLFTKDMPNPELLIRTSGEYRISNYLLWQIAYAELYFTSKLWPDFRREDLFEAILDYQKRERRFGMTSEQLN</sequence>
<comment type="similarity">
    <text evidence="2">Belongs to the UPP synthase family.</text>
</comment>
<organism evidence="3 4">
    <name type="scientific">Mucilaginibacter gotjawali</name>
    <dbReference type="NCBI Taxonomy" id="1550579"/>
    <lineage>
        <taxon>Bacteria</taxon>
        <taxon>Pseudomonadati</taxon>
        <taxon>Bacteroidota</taxon>
        <taxon>Sphingobacteriia</taxon>
        <taxon>Sphingobacteriales</taxon>
        <taxon>Sphingobacteriaceae</taxon>
        <taxon>Mucilaginibacter</taxon>
    </lineage>
</organism>
<accession>A0A839SBQ8</accession>
<keyword evidence="2" id="KW-0460">Magnesium</keyword>
<feature type="binding site" evidence="2">
    <location>
        <position position="75"/>
    </location>
    <ligand>
        <name>substrate</name>
    </ligand>
</feature>
<dbReference type="InterPro" id="IPR036424">
    <property type="entry name" value="UPP_synth-like_sf"/>
</dbReference>
<feature type="binding site" evidence="2">
    <location>
        <position position="26"/>
    </location>
    <ligand>
        <name>Mg(2+)</name>
        <dbReference type="ChEBI" id="CHEBI:18420"/>
    </ligand>
</feature>
<feature type="binding site" evidence="2">
    <location>
        <position position="77"/>
    </location>
    <ligand>
        <name>substrate</name>
    </ligand>
</feature>
<dbReference type="EMBL" id="JACHWX010000004">
    <property type="protein sequence ID" value="MBB3055585.1"/>
    <property type="molecule type" value="Genomic_DNA"/>
</dbReference>
<dbReference type="GO" id="GO:0016094">
    <property type="term" value="P:polyprenol biosynthetic process"/>
    <property type="evidence" value="ECO:0007669"/>
    <property type="project" value="TreeGrafter"/>
</dbReference>